<dbReference type="PANTHER" id="PTHR40943">
    <property type="entry name" value="CYTOPLASMIC PROTEIN-RELATED"/>
    <property type="match status" value="1"/>
</dbReference>
<evidence type="ECO:0000313" key="3">
    <source>
        <dbReference type="Proteomes" id="UP000646365"/>
    </source>
</evidence>
<dbReference type="Proteomes" id="UP000646365">
    <property type="component" value="Unassembled WGS sequence"/>
</dbReference>
<dbReference type="InterPro" id="IPR008579">
    <property type="entry name" value="UGlyAH_Cupin_dom"/>
</dbReference>
<reference evidence="2" key="1">
    <citation type="journal article" date="2014" name="Int. J. Syst. Evol. Microbiol.">
        <title>Complete genome sequence of Corynebacterium casei LMG S-19264T (=DSM 44701T), isolated from a smear-ripened cheese.</title>
        <authorList>
            <consortium name="US DOE Joint Genome Institute (JGI-PGF)"/>
            <person name="Walter F."/>
            <person name="Albersmeier A."/>
            <person name="Kalinowski J."/>
            <person name="Ruckert C."/>
        </authorList>
    </citation>
    <scope>NUCLEOTIDE SEQUENCE</scope>
    <source>
        <strain evidence="2">CGMCC 1.15725</strain>
    </source>
</reference>
<evidence type="ECO:0000259" key="1">
    <source>
        <dbReference type="Pfam" id="PF05899"/>
    </source>
</evidence>
<dbReference type="InterPro" id="IPR014710">
    <property type="entry name" value="RmlC-like_jellyroll"/>
</dbReference>
<gene>
    <name evidence="2" type="ORF">GCM10011611_58220</name>
</gene>
<dbReference type="RefSeq" id="WP_189051702.1">
    <property type="nucleotide sequence ID" value="NZ_BMJQ01000020.1"/>
</dbReference>
<dbReference type="SUPFAM" id="SSF51182">
    <property type="entry name" value="RmlC-like cupins"/>
    <property type="match status" value="1"/>
</dbReference>
<name>A0A8J3E6G4_9PROT</name>
<accession>A0A8J3E6G4</accession>
<dbReference type="CDD" id="cd02227">
    <property type="entry name" value="cupin_TM1112-like"/>
    <property type="match status" value="1"/>
</dbReference>
<dbReference type="AlphaFoldDB" id="A0A8J3E6G4"/>
<dbReference type="InterPro" id="IPR011051">
    <property type="entry name" value="RmlC_Cupin_sf"/>
</dbReference>
<comment type="caution">
    <text evidence="2">The sequence shown here is derived from an EMBL/GenBank/DDBJ whole genome shotgun (WGS) entry which is preliminary data.</text>
</comment>
<dbReference type="PANTHER" id="PTHR40943:SF1">
    <property type="entry name" value="CYTOPLASMIC PROTEIN"/>
    <property type="match status" value="1"/>
</dbReference>
<feature type="domain" description="(S)-ureidoglycine aminohydrolase cupin" evidence="1">
    <location>
        <begin position="38"/>
        <end position="109"/>
    </location>
</feature>
<dbReference type="EMBL" id="BMJQ01000020">
    <property type="protein sequence ID" value="GGF44124.1"/>
    <property type="molecule type" value="Genomic_DNA"/>
</dbReference>
<reference evidence="2" key="2">
    <citation type="submission" date="2020-09" db="EMBL/GenBank/DDBJ databases">
        <authorList>
            <person name="Sun Q."/>
            <person name="Zhou Y."/>
        </authorList>
    </citation>
    <scope>NUCLEOTIDE SEQUENCE</scope>
    <source>
        <strain evidence="2">CGMCC 1.15725</strain>
    </source>
</reference>
<dbReference type="Gene3D" id="2.60.120.10">
    <property type="entry name" value="Jelly Rolls"/>
    <property type="match status" value="1"/>
</dbReference>
<organism evidence="2 3">
    <name type="scientific">Aliidongia dinghuensis</name>
    <dbReference type="NCBI Taxonomy" id="1867774"/>
    <lineage>
        <taxon>Bacteria</taxon>
        <taxon>Pseudomonadati</taxon>
        <taxon>Pseudomonadota</taxon>
        <taxon>Alphaproteobacteria</taxon>
        <taxon>Rhodospirillales</taxon>
        <taxon>Dongiaceae</taxon>
        <taxon>Aliidongia</taxon>
    </lineage>
</organism>
<protein>
    <recommendedName>
        <fullName evidence="1">(S)-ureidoglycine aminohydrolase cupin domain-containing protein</fullName>
    </recommendedName>
</protein>
<dbReference type="Pfam" id="PF05899">
    <property type="entry name" value="Cupin_3"/>
    <property type="match status" value="1"/>
</dbReference>
<evidence type="ECO:0000313" key="2">
    <source>
        <dbReference type="EMBL" id="GGF44124.1"/>
    </source>
</evidence>
<sequence>MSQTPPATTTVVKTIRFDPASAADPSMPTTTREWYADPTGCFKSGFWASAPGRAEIRYDKDELCVILEGVVRLTDGAGDSQTYRAGDTFVIPRGFTGIWETIEPTRKFYAIHRNGGN</sequence>
<keyword evidence="3" id="KW-1185">Reference proteome</keyword>
<proteinExistence type="predicted"/>